<evidence type="ECO:0000313" key="3">
    <source>
        <dbReference type="Proteomes" id="UP000317716"/>
    </source>
</evidence>
<comment type="caution">
    <text evidence="2">The sequence shown here is derived from an EMBL/GenBank/DDBJ whole genome shotgun (WGS) entry which is preliminary data.</text>
</comment>
<dbReference type="EMBL" id="VBOS01000044">
    <property type="protein sequence ID" value="TMQ59572.1"/>
    <property type="molecule type" value="Genomic_DNA"/>
</dbReference>
<organism evidence="2 3">
    <name type="scientific">Eiseniibacteriota bacterium</name>
    <dbReference type="NCBI Taxonomy" id="2212470"/>
    <lineage>
        <taxon>Bacteria</taxon>
        <taxon>Candidatus Eiseniibacteriota</taxon>
    </lineage>
</organism>
<dbReference type="Gene3D" id="2.60.40.4070">
    <property type="match status" value="1"/>
</dbReference>
<proteinExistence type="predicted"/>
<feature type="domain" description="FlgD/Vpr Ig-like" evidence="1">
    <location>
        <begin position="3"/>
        <end position="61"/>
    </location>
</feature>
<reference evidence="2 3" key="1">
    <citation type="journal article" date="2019" name="Nat. Microbiol.">
        <title>Mediterranean grassland soil C-N compound turnover is dependent on rainfall and depth, and is mediated by genomically divergent microorganisms.</title>
        <authorList>
            <person name="Diamond S."/>
            <person name="Andeer P.F."/>
            <person name="Li Z."/>
            <person name="Crits-Christoph A."/>
            <person name="Burstein D."/>
            <person name="Anantharaman K."/>
            <person name="Lane K.R."/>
            <person name="Thomas B.C."/>
            <person name="Pan C."/>
            <person name="Northen T.R."/>
            <person name="Banfield J.F."/>
        </authorList>
    </citation>
    <scope>NUCLEOTIDE SEQUENCE [LARGE SCALE GENOMIC DNA]</scope>
    <source>
        <strain evidence="2">WS_2</strain>
    </source>
</reference>
<dbReference type="InterPro" id="IPR025965">
    <property type="entry name" value="FlgD/Vpr_Ig-like"/>
</dbReference>
<evidence type="ECO:0000259" key="1">
    <source>
        <dbReference type="Pfam" id="PF13860"/>
    </source>
</evidence>
<dbReference type="Pfam" id="PF13860">
    <property type="entry name" value="FlgD_ig"/>
    <property type="match status" value="1"/>
</dbReference>
<accession>A0A538T7G2</accession>
<protein>
    <recommendedName>
        <fullName evidence="1">FlgD/Vpr Ig-like domain-containing protein</fullName>
    </recommendedName>
</protein>
<dbReference type="Proteomes" id="UP000317716">
    <property type="component" value="Unassembled WGS sequence"/>
</dbReference>
<evidence type="ECO:0000313" key="2">
    <source>
        <dbReference type="EMBL" id="TMQ59572.1"/>
    </source>
</evidence>
<gene>
    <name evidence="2" type="ORF">E6K72_01470</name>
</gene>
<feature type="non-terminal residue" evidence="2">
    <location>
        <position position="1"/>
    </location>
</feature>
<name>A0A538T7G2_UNCEI</name>
<sequence>GPVRIAFSLARDAAIEIDVFDVQGRSVASPARGEWPAGAQVVQWDGRARSGQPAPAGLYLLRYRYPGGQDRRRIMRVR</sequence>
<dbReference type="AlphaFoldDB" id="A0A538T7G2"/>